<dbReference type="CDD" id="cd04301">
    <property type="entry name" value="NAT_SF"/>
    <property type="match status" value="1"/>
</dbReference>
<organism evidence="4 5">
    <name type="scientific">Paenibacillus mendelii</name>
    <dbReference type="NCBI Taxonomy" id="206163"/>
    <lineage>
        <taxon>Bacteria</taxon>
        <taxon>Bacillati</taxon>
        <taxon>Bacillota</taxon>
        <taxon>Bacilli</taxon>
        <taxon>Bacillales</taxon>
        <taxon>Paenibacillaceae</taxon>
        <taxon>Paenibacillus</taxon>
    </lineage>
</organism>
<dbReference type="Gene3D" id="3.40.630.30">
    <property type="match status" value="1"/>
</dbReference>
<dbReference type="InterPro" id="IPR050680">
    <property type="entry name" value="YpeA/RimI_acetyltransf"/>
</dbReference>
<gene>
    <name evidence="4" type="ORF">ACFFJ8_08350</name>
</gene>
<dbReference type="PROSITE" id="PS51186">
    <property type="entry name" value="GNAT"/>
    <property type="match status" value="1"/>
</dbReference>
<dbReference type="GO" id="GO:0016746">
    <property type="term" value="F:acyltransferase activity"/>
    <property type="evidence" value="ECO:0007669"/>
    <property type="project" value="UniProtKB-KW"/>
</dbReference>
<dbReference type="InterPro" id="IPR000182">
    <property type="entry name" value="GNAT_dom"/>
</dbReference>
<evidence type="ECO:0000256" key="2">
    <source>
        <dbReference type="ARBA" id="ARBA00023315"/>
    </source>
</evidence>
<reference evidence="4 5" key="1">
    <citation type="submission" date="2024-09" db="EMBL/GenBank/DDBJ databases">
        <authorList>
            <person name="Sun Q."/>
            <person name="Mori K."/>
        </authorList>
    </citation>
    <scope>NUCLEOTIDE SEQUENCE [LARGE SCALE GENOMIC DNA]</scope>
    <source>
        <strain evidence="4 5">CCM 4839</strain>
    </source>
</reference>
<dbReference type="PANTHER" id="PTHR43420">
    <property type="entry name" value="ACETYLTRANSFERASE"/>
    <property type="match status" value="1"/>
</dbReference>
<dbReference type="EC" id="2.3.-.-" evidence="4"/>
<keyword evidence="1 4" id="KW-0808">Transferase</keyword>
<evidence type="ECO:0000259" key="3">
    <source>
        <dbReference type="PROSITE" id="PS51186"/>
    </source>
</evidence>
<protein>
    <submittedName>
        <fullName evidence="4">GNAT family N-acetyltransferase</fullName>
        <ecNumber evidence="4">2.3.-.-</ecNumber>
    </submittedName>
</protein>
<dbReference type="SUPFAM" id="SSF55729">
    <property type="entry name" value="Acyl-CoA N-acyltransferases (Nat)"/>
    <property type="match status" value="1"/>
</dbReference>
<keyword evidence="5" id="KW-1185">Reference proteome</keyword>
<dbReference type="EMBL" id="JBHLVF010000011">
    <property type="protein sequence ID" value="MFC0391382.1"/>
    <property type="molecule type" value="Genomic_DNA"/>
</dbReference>
<evidence type="ECO:0000313" key="4">
    <source>
        <dbReference type="EMBL" id="MFC0391382.1"/>
    </source>
</evidence>
<dbReference type="RefSeq" id="WP_204819965.1">
    <property type="nucleotide sequence ID" value="NZ_JANHOF010000006.1"/>
</dbReference>
<dbReference type="Pfam" id="PF13527">
    <property type="entry name" value="Acetyltransf_9"/>
    <property type="match status" value="1"/>
</dbReference>
<comment type="caution">
    <text evidence="4">The sequence shown here is derived from an EMBL/GenBank/DDBJ whole genome shotgun (WGS) entry which is preliminary data.</text>
</comment>
<sequence length="293" mass="34121">MGELKFVKNYKGDEQLRKSLSELASNIFGISFERWYQFGFWSDRYIPYSYVDEGMVVANASVNKLELLIHGERRRAMQLGTVMTHPDYRNRGLSTRLMNQILEEYELQYDYMYLFANQSVLNFYPKFGFSSVQEYQSSMDFTSSSLETAGIRKLDGNSIEDAHFIHTFASERVPVSRVFGTDHSQEILMFYCMNVFSQDIYYLEREDVIAIFKKTGNQVDLFDVISKREINIEDILSLIAGNDTNRIVFHYTPDYKGIPIQSHILKGSEVLFVKTHGYNHLPDRFMHPTVSQA</sequence>
<evidence type="ECO:0000256" key="1">
    <source>
        <dbReference type="ARBA" id="ARBA00022679"/>
    </source>
</evidence>
<dbReference type="Proteomes" id="UP001589818">
    <property type="component" value="Unassembled WGS sequence"/>
</dbReference>
<accession>A0ABV6J6G9</accession>
<proteinExistence type="predicted"/>
<evidence type="ECO:0000313" key="5">
    <source>
        <dbReference type="Proteomes" id="UP001589818"/>
    </source>
</evidence>
<dbReference type="InterPro" id="IPR016181">
    <property type="entry name" value="Acyl_CoA_acyltransferase"/>
</dbReference>
<name>A0ABV6J6G9_9BACL</name>
<keyword evidence="2 4" id="KW-0012">Acyltransferase</keyword>
<feature type="domain" description="N-acetyltransferase" evidence="3">
    <location>
        <begin position="7"/>
        <end position="144"/>
    </location>
</feature>
<dbReference type="PANTHER" id="PTHR43420:SF31">
    <property type="entry name" value="ACETYLTRANSFERASE"/>
    <property type="match status" value="1"/>
</dbReference>